<dbReference type="HOGENOM" id="CLU_000022_2_11_11"/>
<sequence length="368" mass="39568">MTRPSSPPRDGTELELTHIFEDLLGLEGVGVDEDFFALGGHSLLAARLVARIKKTFGTAIPVSVLFEDTADDGRPVTASVEFLSRLVRDSGRGALAGHASRPLTLRRGGGGTPLFCVHPAGGDVIVFRRLAALLPPARPVYGLQAPPADRESPEPGLEAMAAYHRDRLRELRPHGPYALLGWSMGGALALEIAAGLREEGEEVEFLGLVDAYPGEEFTGSPDAGILAAFAWQLSTLSGTPFAVEGGLATLAYEEGLARVLEAARAARAVPPDTDLLGLLEQLRLFRSHVGALRRHRPSRRVDHLVLLFASEGSPAAQDRATTSWQRLSDRVVDRHHVKGDHYSMLTDPHVRELAALLATLLPVAPERS</sequence>
<dbReference type="InterPro" id="IPR036736">
    <property type="entry name" value="ACP-like_sf"/>
</dbReference>
<dbReference type="AlphaFoldDB" id="B1VRJ4"/>
<evidence type="ECO:0000256" key="2">
    <source>
        <dbReference type="ARBA" id="ARBA00022553"/>
    </source>
</evidence>
<keyword evidence="2" id="KW-0597">Phosphoprotein</keyword>
<dbReference type="PROSITE" id="PS50075">
    <property type="entry name" value="CARRIER"/>
    <property type="match status" value="1"/>
</dbReference>
<dbReference type="KEGG" id="sgr:SGR_583"/>
<evidence type="ECO:0000256" key="1">
    <source>
        <dbReference type="ARBA" id="ARBA00022450"/>
    </source>
</evidence>
<dbReference type="EMBL" id="AP009493">
    <property type="protein sequence ID" value="BAG17412.1"/>
    <property type="molecule type" value="Genomic_DNA"/>
</dbReference>
<dbReference type="PANTHER" id="PTHR44845">
    <property type="entry name" value="CARRIER DOMAIN-CONTAINING PROTEIN"/>
    <property type="match status" value="1"/>
</dbReference>
<dbReference type="PROSITE" id="PS00012">
    <property type="entry name" value="PHOSPHOPANTETHEINE"/>
    <property type="match status" value="1"/>
</dbReference>
<dbReference type="RefSeq" id="WP_012377903.1">
    <property type="nucleotide sequence ID" value="NC_010572.1"/>
</dbReference>
<dbReference type="InterPro" id="IPR006162">
    <property type="entry name" value="Ppantetheine_attach_site"/>
</dbReference>
<evidence type="ECO:0000313" key="4">
    <source>
        <dbReference type="EMBL" id="BAG17412.1"/>
    </source>
</evidence>
<dbReference type="InterPro" id="IPR009081">
    <property type="entry name" value="PP-bd_ACP"/>
</dbReference>
<keyword evidence="1" id="KW-0596">Phosphopantetheine</keyword>
<dbReference type="SMART" id="SM00824">
    <property type="entry name" value="PKS_TE"/>
    <property type="match status" value="1"/>
</dbReference>
<reference evidence="5" key="1">
    <citation type="journal article" date="2008" name="J. Bacteriol.">
        <title>Genome sequence of the streptomycin-producing microorganism Streptomyces griseus IFO 13350.</title>
        <authorList>
            <person name="Ohnishi Y."/>
            <person name="Ishikawa J."/>
            <person name="Hara H."/>
            <person name="Suzuki H."/>
            <person name="Ikenoya M."/>
            <person name="Ikeda H."/>
            <person name="Yamashita A."/>
            <person name="Hattori M."/>
            <person name="Horinouchi S."/>
        </authorList>
    </citation>
    <scope>NUCLEOTIDE SEQUENCE [LARGE SCALE GENOMIC DNA]</scope>
    <source>
        <strain evidence="5">JCM 4626 / NBRC 13350</strain>
    </source>
</reference>
<dbReference type="Gene3D" id="3.40.50.1820">
    <property type="entry name" value="alpha/beta hydrolase"/>
    <property type="match status" value="1"/>
</dbReference>
<feature type="domain" description="Carrier" evidence="3">
    <location>
        <begin position="7"/>
        <end position="87"/>
    </location>
</feature>
<dbReference type="Proteomes" id="UP000001685">
    <property type="component" value="Chromosome"/>
</dbReference>
<dbReference type="Gene3D" id="1.10.1200.10">
    <property type="entry name" value="ACP-like"/>
    <property type="match status" value="1"/>
</dbReference>
<proteinExistence type="predicted"/>
<dbReference type="InterPro" id="IPR029058">
    <property type="entry name" value="AB_hydrolase_fold"/>
</dbReference>
<dbReference type="InterPro" id="IPR001031">
    <property type="entry name" value="Thioesterase"/>
</dbReference>
<dbReference type="eggNOG" id="COG3319">
    <property type="taxonomic scope" value="Bacteria"/>
</dbReference>
<dbReference type="PANTHER" id="PTHR44845:SF6">
    <property type="entry name" value="BETA-ALANINE-ACTIVATING ENZYME"/>
    <property type="match status" value="1"/>
</dbReference>
<dbReference type="eggNOG" id="COG1020">
    <property type="taxonomic scope" value="Bacteria"/>
</dbReference>
<dbReference type="SUPFAM" id="SSF53474">
    <property type="entry name" value="alpha/beta-Hydrolases"/>
    <property type="match status" value="1"/>
</dbReference>
<evidence type="ECO:0000259" key="3">
    <source>
        <dbReference type="PROSITE" id="PS50075"/>
    </source>
</evidence>
<evidence type="ECO:0000313" key="5">
    <source>
        <dbReference type="Proteomes" id="UP000001685"/>
    </source>
</evidence>
<name>B1VRJ4_STRGG</name>
<accession>B1VRJ4</accession>
<dbReference type="InterPro" id="IPR020802">
    <property type="entry name" value="TesA-like"/>
</dbReference>
<dbReference type="Pfam" id="PF00975">
    <property type="entry name" value="Thioesterase"/>
    <property type="match status" value="1"/>
</dbReference>
<dbReference type="SUPFAM" id="SSF47336">
    <property type="entry name" value="ACP-like"/>
    <property type="match status" value="1"/>
</dbReference>
<dbReference type="PATRIC" id="fig|455632.4.peg.565"/>
<protein>
    <submittedName>
        <fullName evidence="4">NRPS</fullName>
    </submittedName>
</protein>
<organism evidence="4 5">
    <name type="scientific">Streptomyces griseus subsp. griseus (strain JCM 4626 / CBS 651.72 / NBRC 13350 / KCC S-0626 / ISP 5235)</name>
    <dbReference type="NCBI Taxonomy" id="455632"/>
    <lineage>
        <taxon>Bacteria</taxon>
        <taxon>Bacillati</taxon>
        <taxon>Actinomycetota</taxon>
        <taxon>Actinomycetes</taxon>
        <taxon>Kitasatosporales</taxon>
        <taxon>Streptomycetaceae</taxon>
        <taxon>Streptomyces</taxon>
    </lineage>
</organism>
<gene>
    <name evidence="4" type="ordered locus">SGR_583</name>
</gene>
<dbReference type="Pfam" id="PF00550">
    <property type="entry name" value="PP-binding"/>
    <property type="match status" value="1"/>
</dbReference>